<dbReference type="EC" id="2.7.7.49" evidence="1"/>
<dbReference type="Pfam" id="PF00665">
    <property type="entry name" value="rve"/>
    <property type="match status" value="1"/>
</dbReference>
<dbReference type="Proteomes" id="UP001172457">
    <property type="component" value="Chromosome 3"/>
</dbReference>
<gene>
    <name evidence="10" type="ORF">OSB04_011673</name>
</gene>
<evidence type="ECO:0000313" key="10">
    <source>
        <dbReference type="EMBL" id="KAJ9557059.1"/>
    </source>
</evidence>
<dbReference type="CDD" id="cd09274">
    <property type="entry name" value="RNase_HI_RT_Ty3"/>
    <property type="match status" value="1"/>
</dbReference>
<evidence type="ECO:0000259" key="9">
    <source>
        <dbReference type="PROSITE" id="PS50994"/>
    </source>
</evidence>
<dbReference type="InterPro" id="IPR050951">
    <property type="entry name" value="Retrovirus_Pol_polyprotein"/>
</dbReference>
<dbReference type="Pfam" id="PF17921">
    <property type="entry name" value="Integrase_H2C2"/>
    <property type="match status" value="1"/>
</dbReference>
<dbReference type="InterPro" id="IPR012337">
    <property type="entry name" value="RNaseH-like_sf"/>
</dbReference>
<dbReference type="Gene3D" id="3.30.420.10">
    <property type="entry name" value="Ribonuclease H-like superfamily/Ribonuclease H"/>
    <property type="match status" value="1"/>
</dbReference>
<dbReference type="InterPro" id="IPR021109">
    <property type="entry name" value="Peptidase_aspartic_dom_sf"/>
</dbReference>
<dbReference type="EMBL" id="JARYMX010000003">
    <property type="protein sequence ID" value="KAJ9557059.1"/>
    <property type="molecule type" value="Genomic_DNA"/>
</dbReference>
<dbReference type="FunFam" id="3.10.20.370:FF:000001">
    <property type="entry name" value="Retrovirus-related Pol polyprotein from transposon 17.6-like protein"/>
    <property type="match status" value="1"/>
</dbReference>
<feature type="region of interest" description="Disordered" evidence="8">
    <location>
        <begin position="513"/>
        <end position="538"/>
    </location>
</feature>
<dbReference type="GO" id="GO:0003676">
    <property type="term" value="F:nucleic acid binding"/>
    <property type="evidence" value="ECO:0007669"/>
    <property type="project" value="InterPro"/>
</dbReference>
<dbReference type="InterPro" id="IPR001584">
    <property type="entry name" value="Integrase_cat-core"/>
</dbReference>
<dbReference type="PANTHER" id="PTHR37984:SF5">
    <property type="entry name" value="PROTEIN NYNRIN-LIKE"/>
    <property type="match status" value="1"/>
</dbReference>
<dbReference type="Gene3D" id="2.40.70.10">
    <property type="entry name" value="Acid Proteases"/>
    <property type="match status" value="1"/>
</dbReference>
<feature type="domain" description="Integrase catalytic" evidence="9">
    <location>
        <begin position="1441"/>
        <end position="1605"/>
    </location>
</feature>
<keyword evidence="2" id="KW-0808">Transferase</keyword>
<dbReference type="InterPro" id="IPR041373">
    <property type="entry name" value="RT_RNaseH"/>
</dbReference>
<feature type="compositionally biased region" description="Low complexity" evidence="8">
    <location>
        <begin position="486"/>
        <end position="498"/>
    </location>
</feature>
<organism evidence="10 11">
    <name type="scientific">Centaurea solstitialis</name>
    <name type="common">yellow star-thistle</name>
    <dbReference type="NCBI Taxonomy" id="347529"/>
    <lineage>
        <taxon>Eukaryota</taxon>
        <taxon>Viridiplantae</taxon>
        <taxon>Streptophyta</taxon>
        <taxon>Embryophyta</taxon>
        <taxon>Tracheophyta</taxon>
        <taxon>Spermatophyta</taxon>
        <taxon>Magnoliopsida</taxon>
        <taxon>eudicotyledons</taxon>
        <taxon>Gunneridae</taxon>
        <taxon>Pentapetalae</taxon>
        <taxon>asterids</taxon>
        <taxon>campanulids</taxon>
        <taxon>Asterales</taxon>
        <taxon>Asteraceae</taxon>
        <taxon>Carduoideae</taxon>
        <taxon>Cardueae</taxon>
        <taxon>Centaureinae</taxon>
        <taxon>Centaurea</taxon>
    </lineage>
</organism>
<evidence type="ECO:0000256" key="3">
    <source>
        <dbReference type="ARBA" id="ARBA00022695"/>
    </source>
</evidence>
<dbReference type="Gene3D" id="3.30.70.270">
    <property type="match status" value="2"/>
</dbReference>
<dbReference type="InterPro" id="IPR036397">
    <property type="entry name" value="RNaseH_sf"/>
</dbReference>
<dbReference type="GO" id="GO:0015074">
    <property type="term" value="P:DNA integration"/>
    <property type="evidence" value="ECO:0007669"/>
    <property type="project" value="InterPro"/>
</dbReference>
<feature type="region of interest" description="Disordered" evidence="8">
    <location>
        <begin position="402"/>
        <end position="433"/>
    </location>
</feature>
<feature type="region of interest" description="Disordered" evidence="8">
    <location>
        <begin position="289"/>
        <end position="310"/>
    </location>
</feature>
<dbReference type="CDD" id="cd00303">
    <property type="entry name" value="retropepsin_like"/>
    <property type="match status" value="1"/>
</dbReference>
<dbReference type="SUPFAM" id="SSF53098">
    <property type="entry name" value="Ribonuclease H-like"/>
    <property type="match status" value="1"/>
</dbReference>
<reference evidence="10" key="1">
    <citation type="submission" date="2023-03" db="EMBL/GenBank/DDBJ databases">
        <title>Chromosome-scale reference genome and RAD-based genetic map of yellow starthistle (Centaurea solstitialis) reveal putative structural variation and QTLs associated with invader traits.</title>
        <authorList>
            <person name="Reatini B."/>
            <person name="Cang F.A."/>
            <person name="Jiang Q."/>
            <person name="Mckibben M.T.W."/>
            <person name="Barker M.S."/>
            <person name="Rieseberg L.H."/>
            <person name="Dlugosch K.M."/>
        </authorList>
    </citation>
    <scope>NUCLEOTIDE SEQUENCE</scope>
    <source>
        <strain evidence="10">CAN-66</strain>
        <tissue evidence="10">Leaf</tissue>
    </source>
</reference>
<evidence type="ECO:0000256" key="8">
    <source>
        <dbReference type="SAM" id="MobiDB-lite"/>
    </source>
</evidence>
<dbReference type="GO" id="GO:0003964">
    <property type="term" value="F:RNA-directed DNA polymerase activity"/>
    <property type="evidence" value="ECO:0007669"/>
    <property type="project" value="UniProtKB-KW"/>
</dbReference>
<proteinExistence type="predicted"/>
<evidence type="ECO:0000256" key="1">
    <source>
        <dbReference type="ARBA" id="ARBA00012493"/>
    </source>
</evidence>
<dbReference type="Gene3D" id="1.10.340.70">
    <property type="match status" value="1"/>
</dbReference>
<dbReference type="Pfam" id="PF03732">
    <property type="entry name" value="Retrotrans_gag"/>
    <property type="match status" value="1"/>
</dbReference>
<dbReference type="Pfam" id="PF17917">
    <property type="entry name" value="RT_RNaseH"/>
    <property type="match status" value="1"/>
</dbReference>
<dbReference type="PROSITE" id="PS50994">
    <property type="entry name" value="INTEGRASE"/>
    <property type="match status" value="1"/>
</dbReference>
<comment type="caution">
    <text evidence="10">The sequence shown here is derived from an EMBL/GenBank/DDBJ whole genome shotgun (WGS) entry which is preliminary data.</text>
</comment>
<evidence type="ECO:0000256" key="5">
    <source>
        <dbReference type="ARBA" id="ARBA00022759"/>
    </source>
</evidence>
<dbReference type="InterPro" id="IPR043502">
    <property type="entry name" value="DNA/RNA_pol_sf"/>
</dbReference>
<dbReference type="CDD" id="cd01647">
    <property type="entry name" value="RT_LTR"/>
    <property type="match status" value="1"/>
</dbReference>
<accession>A0AA38WPC6</accession>
<sequence length="1745" mass="198204">MAANPPEPPPRENTIKIADDKDRGIRDYATPEFSLLNSSVLAANFTAQSFEPNQLMFTMLGTIGQFSGHNSDDPHLHLRSYLEVVDSFRARGVDQETMQLLFFTYSLKDKAKDWLSSQPPHSITSWDDLVTKFFKKYFPPTRNAKLRNAISRFSQEPDESERYKDLLRKCPHHGIPHCIQLETFYNALSNTDKGMIDATAGGSFTDLTYNNAHALLDKIANNSSEWSDPQKQPRKSVSSTQDLDAIASLNAQIVALTNLVKNNLKPNRTIPSGNEMCANCEEDHPFEDCPENPASETIPSTIRTPRPTTPGGVITRICPIRVTMFDNPLGKFWTKQTIKSSTIWSKQTTAAVSSECTNWPNSPQWSVTTTTCPKTAAGTNKHRFHGLDLRFCDTHPWFHEPNQCNLKGTRNPSDLGRQPRTLPSDTDNPKNGSKEFVKAVTLRSSDGLVDIPIKQSGEETTHAFDQTKFPTLFPPTKVTPSEFDVPSTSATPPRASSAPTVLEPVLVQPPPVTTITASKGKKSQQPEPDLRDLPFPGRLKNKNMDKQFKKFLDICKQLHINIPLVEALEQIPNYVKFLKDILSKKRKLNKFEIVALTQECSAILTCKITPKVKDPGSFTIPCSIGGQEVGLALCDLGASINLMPLFVFNKLGIGEVRPTTVTLQLADRSIAYPKGKIEDILVKVDKFIFPADFIILDCEVAKKVPIILGRPFLATGRALIDNSLCPNDQQVTFNVFHSLKCSGGIEECSTVSVDLDLDLDLAECSEELPTEDVAAVFEQLDFKDRPSQPPSIVQPPELELMPFPCHLKYAYLLEDEKLPVIISSKLDLDQERKLFDLLRDHKRALGWTIADIRGISPSVCQHKIILEENSVGKAQPQRRLNPMMKEVVKKEILKWLDAVQCVPKKGGTTVITNDKNELIPTRTVTGWRICMDYRQLNLATKKDHFPLPLIDQMLDRLAGKEFFCFLDGYSGYNQIQIAPEDQEKTTFTCPYGTFAFRRMPFGMCNAPATFQRCMMSIFSDMIEDTMEVFMDDFSVIGTSFENCLVNLKKCLEKCESHDLILNWEKCHSMVKEGIVLGNLVSPRGLEVDKEKLEVIMQLPERFSAKGIRSFLGHAGFYRRFIKDFSKITKPLCNLLHVDQAFDFTSECKVAFEKIKKALVTAPIVVASDWKLPFEVMCDASDWAVGAVLGQKREKIFHPIYYASKTLIDAQINYTSTEKELLAVVFTFDRFRSYLIGAKVIVHTDHSTIKYIKSKADAKPRLIRWVLLLQEFDLEIVDRKGTENQVADHLSCIEGKVSSGGNHKIKEIFPDEQILAIRHFHEETTPWYADLANYLASGLKPYDFKTQQFKRFLHESKQYIWDDPHLFKMGADQILRRCVPDWEQHQILKDCHASPYGGHFGGQRTTAKILQSGFFWPTIFKDSFEFVKKCDRCQRTGNLSQRNEIPLTNILEVELFDVWGIDFMGPFTMSFHNQYILVAVDYVSKWVEVIACPRNDAKTVINFLHKNIFVRFGTPRALISDEGTHFNVKCGFEQIKHPTSHSDRLPSANKWACRTFKLRNKSILEKVVKPNHKDWSLKLDDALWAYRTAYKTPLDMSPYRLVFGKACHLPLELEYKAFWAIKELNMAEDAAGIKKKLQLVELDEVRFHAYENAKIYKEKTKFWHDRRINQRTFSEGQKVLLFNSRLKIFPGKFKSRWPGPFTIDKFGLYGTIDLINPQDGSTFRVNGHLVKHYLPEGVPDPEGTTQ</sequence>
<feature type="compositionally biased region" description="Low complexity" evidence="8">
    <location>
        <begin position="297"/>
        <end position="310"/>
    </location>
</feature>
<feature type="region of interest" description="Disordered" evidence="8">
    <location>
        <begin position="479"/>
        <end position="498"/>
    </location>
</feature>
<dbReference type="InterPro" id="IPR041588">
    <property type="entry name" value="Integrase_H2C2"/>
</dbReference>
<keyword evidence="6" id="KW-0378">Hydrolase</keyword>
<protein>
    <recommendedName>
        <fullName evidence="1">RNA-directed DNA polymerase</fullName>
        <ecNumber evidence="1">2.7.7.49</ecNumber>
    </recommendedName>
</protein>
<keyword evidence="3" id="KW-0548">Nucleotidyltransferase</keyword>
<dbReference type="Gene3D" id="3.10.10.10">
    <property type="entry name" value="HIV Type 1 Reverse Transcriptase, subunit A, domain 1"/>
    <property type="match status" value="1"/>
</dbReference>
<dbReference type="InterPro" id="IPR005162">
    <property type="entry name" value="Retrotrans_gag_dom"/>
</dbReference>
<evidence type="ECO:0000313" key="11">
    <source>
        <dbReference type="Proteomes" id="UP001172457"/>
    </source>
</evidence>
<dbReference type="SUPFAM" id="SSF56672">
    <property type="entry name" value="DNA/RNA polymerases"/>
    <property type="match status" value="1"/>
</dbReference>
<dbReference type="InterPro" id="IPR000477">
    <property type="entry name" value="RT_dom"/>
</dbReference>
<keyword evidence="7" id="KW-0695">RNA-directed DNA polymerase</keyword>
<feature type="compositionally biased region" description="Polar residues" evidence="8">
    <location>
        <begin position="402"/>
        <end position="412"/>
    </location>
</feature>
<feature type="compositionally biased region" description="Polar residues" evidence="8">
    <location>
        <begin position="421"/>
        <end position="431"/>
    </location>
</feature>
<name>A0AA38WPC6_9ASTR</name>
<evidence type="ECO:0000256" key="4">
    <source>
        <dbReference type="ARBA" id="ARBA00022722"/>
    </source>
</evidence>
<dbReference type="GO" id="GO:0004519">
    <property type="term" value="F:endonuclease activity"/>
    <property type="evidence" value="ECO:0007669"/>
    <property type="project" value="UniProtKB-KW"/>
</dbReference>
<evidence type="ECO:0000256" key="6">
    <source>
        <dbReference type="ARBA" id="ARBA00022801"/>
    </source>
</evidence>
<evidence type="ECO:0000256" key="7">
    <source>
        <dbReference type="ARBA" id="ARBA00022918"/>
    </source>
</evidence>
<dbReference type="Pfam" id="PF00078">
    <property type="entry name" value="RVT_1"/>
    <property type="match status" value="1"/>
</dbReference>
<dbReference type="PANTHER" id="PTHR37984">
    <property type="entry name" value="PROTEIN CBG26694"/>
    <property type="match status" value="1"/>
</dbReference>
<dbReference type="InterPro" id="IPR043128">
    <property type="entry name" value="Rev_trsase/Diguanyl_cyclase"/>
</dbReference>
<evidence type="ECO:0000256" key="2">
    <source>
        <dbReference type="ARBA" id="ARBA00022679"/>
    </source>
</evidence>
<dbReference type="FunFam" id="3.30.70.270:FF:000020">
    <property type="entry name" value="Transposon Tf2-6 polyprotein-like Protein"/>
    <property type="match status" value="1"/>
</dbReference>
<keyword evidence="4" id="KW-0540">Nuclease</keyword>
<keyword evidence="5" id="KW-0255">Endonuclease</keyword>
<keyword evidence="11" id="KW-1185">Reference proteome</keyword>
<dbReference type="GO" id="GO:0016787">
    <property type="term" value="F:hydrolase activity"/>
    <property type="evidence" value="ECO:0007669"/>
    <property type="project" value="UniProtKB-KW"/>
</dbReference>